<keyword evidence="1" id="KW-0808">Transferase</keyword>
<gene>
    <name evidence="3" type="ORF">KDL01_40870</name>
</gene>
<dbReference type="Proteomes" id="UP000675781">
    <property type="component" value="Unassembled WGS sequence"/>
</dbReference>
<dbReference type="InterPro" id="IPR057326">
    <property type="entry name" value="KR_dom"/>
</dbReference>
<evidence type="ECO:0000313" key="4">
    <source>
        <dbReference type="Proteomes" id="UP000675781"/>
    </source>
</evidence>
<dbReference type="Pfam" id="PF08659">
    <property type="entry name" value="KR"/>
    <property type="match status" value="1"/>
</dbReference>
<dbReference type="GO" id="GO:0006633">
    <property type="term" value="P:fatty acid biosynthetic process"/>
    <property type="evidence" value="ECO:0007669"/>
    <property type="project" value="TreeGrafter"/>
</dbReference>
<feature type="domain" description="Ketoreductase" evidence="2">
    <location>
        <begin position="205"/>
        <end position="431"/>
    </location>
</feature>
<protein>
    <submittedName>
        <fullName evidence="3">SDR family NAD(P)-dependent oxidoreductase</fullName>
    </submittedName>
</protein>
<evidence type="ECO:0000256" key="1">
    <source>
        <dbReference type="ARBA" id="ARBA00022679"/>
    </source>
</evidence>
<dbReference type="SUPFAM" id="SSF51735">
    <property type="entry name" value="NAD(P)-binding Rossmann-fold domains"/>
    <property type="match status" value="2"/>
</dbReference>
<dbReference type="InterPro" id="IPR036291">
    <property type="entry name" value="NAD(P)-bd_dom_sf"/>
</dbReference>
<proteinExistence type="predicted"/>
<dbReference type="RefSeq" id="WP_212534097.1">
    <property type="nucleotide sequence ID" value="NZ_JAGSOG010000541.1"/>
</dbReference>
<name>A0A941EYT5_9ACTN</name>
<evidence type="ECO:0000313" key="3">
    <source>
        <dbReference type="EMBL" id="MBR7839676.1"/>
    </source>
</evidence>
<dbReference type="InterPro" id="IPR050091">
    <property type="entry name" value="PKS_NRPS_Biosynth_Enz"/>
</dbReference>
<dbReference type="InterPro" id="IPR013968">
    <property type="entry name" value="PKS_KR"/>
</dbReference>
<dbReference type="AlphaFoldDB" id="A0A941EYT5"/>
<dbReference type="PANTHER" id="PTHR43775">
    <property type="entry name" value="FATTY ACID SYNTHASE"/>
    <property type="match status" value="1"/>
</dbReference>
<accession>A0A941EYT5</accession>
<comment type="caution">
    <text evidence="3">The sequence shown here is derived from an EMBL/GenBank/DDBJ whole genome shotgun (WGS) entry which is preliminary data.</text>
</comment>
<feature type="non-terminal residue" evidence="3">
    <location>
        <position position="1"/>
    </location>
</feature>
<dbReference type="SMART" id="SM00822">
    <property type="entry name" value="PKS_KR"/>
    <property type="match status" value="1"/>
</dbReference>
<organism evidence="3 4">
    <name type="scientific">Actinospica durhamensis</name>
    <dbReference type="NCBI Taxonomy" id="1508375"/>
    <lineage>
        <taxon>Bacteria</taxon>
        <taxon>Bacillati</taxon>
        <taxon>Actinomycetota</taxon>
        <taxon>Actinomycetes</taxon>
        <taxon>Catenulisporales</taxon>
        <taxon>Actinospicaceae</taxon>
        <taxon>Actinospica</taxon>
    </lineage>
</organism>
<keyword evidence="4" id="KW-1185">Reference proteome</keyword>
<reference evidence="3" key="1">
    <citation type="submission" date="2021-04" db="EMBL/GenBank/DDBJ databases">
        <title>Genome based classification of Actinospica acidithermotolerans sp. nov., an actinobacterium isolated from an Indonesian hot spring.</title>
        <authorList>
            <person name="Kusuma A.B."/>
            <person name="Putra K.E."/>
            <person name="Nafisah S."/>
            <person name="Loh J."/>
            <person name="Nouioui I."/>
            <person name="Goodfellow M."/>
        </authorList>
    </citation>
    <scope>NUCLEOTIDE SEQUENCE</scope>
    <source>
        <strain evidence="3">CSCA 57</strain>
    </source>
</reference>
<dbReference type="EMBL" id="JAGSOG010000541">
    <property type="protein sequence ID" value="MBR7839676.1"/>
    <property type="molecule type" value="Genomic_DNA"/>
</dbReference>
<feature type="non-terminal residue" evidence="3">
    <location>
        <position position="617"/>
    </location>
</feature>
<dbReference type="GO" id="GO:0004312">
    <property type="term" value="F:fatty acid synthase activity"/>
    <property type="evidence" value="ECO:0007669"/>
    <property type="project" value="TreeGrafter"/>
</dbReference>
<dbReference type="PANTHER" id="PTHR43775:SF51">
    <property type="entry name" value="INACTIVE PHENOLPHTHIOCEROL SYNTHESIS POLYKETIDE SYNTHASE TYPE I PKS1-RELATED"/>
    <property type="match status" value="1"/>
</dbReference>
<evidence type="ECO:0000259" key="2">
    <source>
        <dbReference type="SMART" id="SM00822"/>
    </source>
</evidence>
<dbReference type="Gene3D" id="3.40.50.720">
    <property type="entry name" value="NAD(P)-binding Rossmann-like Domain"/>
    <property type="match status" value="1"/>
</dbReference>
<sequence>APDPGPALTRAVPTFIPKPASGLALPGLFRATVVVTDDGQGIADDVIALLHQVGATAVHTDEILTAPPADVSATIFLGGLRPDPAAHADSYPFAADVAITREAFHVARSVAGTGAFVTVGRLGRTGLGALTRTCAREWPDVAVKSIELDQPDAASAAVAIVTELLTGDSEPDIVLGPDGSRSAWTMQPASLPAASEATAPLSAESVVIITGGARGVTAACARALAHAFRCRIALVGRTPLTDEPPDLGDAQSEVDLRAALVGRAVRAGERPRPAAIESELRRVLAVREVRSTLADIEAAGSAVRYLRADVGDIESLSGALDEVRAEWGAVTGVVHGAGVLADRLVVDKTDEQFDRVLRVKAEGFRNLLELVGADEPALVAVFSSVAASAGNSGQCDYAAANEIAERLAVDWRARHPACVVKAIAWGPWSGGMVGADLAAMFAERDVALIALAAGAEAFVAEITGPIGAERTHDGPQVGDGMPADDVGADDVGADDVPADEVRADGVRCLIAAGTSGAPSAPREGDLAVSEVAQVWLGSHRIGDRAVVPLAVVCDWMLRLIDVDVDGAGSVTASAPALVLRDIDVVRGIVAPSVVTVRRVGAEFTVVTAAGVRCYRCL</sequence>